<dbReference type="AlphaFoldDB" id="A0A2K1P7E5"/>
<accession>A0A2K1P7E5</accession>
<dbReference type="Proteomes" id="UP000236199">
    <property type="component" value="Unassembled WGS sequence"/>
</dbReference>
<dbReference type="Pfam" id="PF16561">
    <property type="entry name" value="AMPK1_CBM"/>
    <property type="match status" value="1"/>
</dbReference>
<dbReference type="Gene3D" id="2.60.40.10">
    <property type="entry name" value="Immunoglobulins"/>
    <property type="match status" value="1"/>
</dbReference>
<organism evidence="2 3">
    <name type="scientific">Petrotoga miotherma DSM 10691</name>
    <dbReference type="NCBI Taxonomy" id="1434326"/>
    <lineage>
        <taxon>Bacteria</taxon>
        <taxon>Thermotogati</taxon>
        <taxon>Thermotogota</taxon>
        <taxon>Thermotogae</taxon>
        <taxon>Petrotogales</taxon>
        <taxon>Petrotogaceae</taxon>
        <taxon>Petrotoga</taxon>
    </lineage>
</organism>
<feature type="domain" description="AMP-activated protein kinase glycogen-binding" evidence="1">
    <location>
        <begin position="28"/>
        <end position="93"/>
    </location>
</feature>
<dbReference type="InterPro" id="IPR014756">
    <property type="entry name" value="Ig_E-set"/>
</dbReference>
<name>A0A2K1P7E5_9BACT</name>
<dbReference type="OrthoDB" id="9811945at2"/>
<dbReference type="InterPro" id="IPR013783">
    <property type="entry name" value="Ig-like_fold"/>
</dbReference>
<dbReference type="InterPro" id="IPR032640">
    <property type="entry name" value="AMPK1_CBM"/>
</dbReference>
<dbReference type="SUPFAM" id="SSF81296">
    <property type="entry name" value="E set domains"/>
    <property type="match status" value="1"/>
</dbReference>
<dbReference type="RefSeq" id="WP_103079381.1">
    <property type="nucleotide sequence ID" value="NZ_AZRM01000051.1"/>
</dbReference>
<proteinExistence type="predicted"/>
<dbReference type="CDD" id="cd02859">
    <property type="entry name" value="E_set_AMPKbeta_like_N"/>
    <property type="match status" value="1"/>
</dbReference>
<gene>
    <name evidence="2" type="ORF">X928_09045</name>
</gene>
<protein>
    <recommendedName>
        <fullName evidence="1">AMP-activated protein kinase glycogen-binding domain-containing protein</fullName>
    </recommendedName>
</protein>
<sequence length="426" mass="48036">MKKIVFVLLFSLLVVVSFSKVYVEDGKVVFEYENETADTVFLAGSFNNWSTTAWEMEYSDGVWIYVANDLQPGVYEYKYVVNGTDWYEDPESPDYVPDPYGGRNSSFELVLVDGELQIAAPAAEAAAEKASIISGEYEFNLKAKLEKETGFLSDPVVSNEVILSINPDIENADLQLKIGASSLNYQFKVYGMKALWLQDMYSLGAFYKTEVNPKYNFDYENPEESLAGFTIFLNWNNFDLGIDLFSQNDKFKSGIFGSYSTDDYALSALFDTVDATSLVVRADAFGLYAEVDLEDFEFDNVSVGYEKEDTFSVKMKYSNSTKDVTAEAKANYQSFDLNAAVYYEMENNNFYALKVGGGYEFLESFRIGGDVYYNADEKLGYNVNLKAANEEMPVELILLFGNIIDTTDLATFDEDKYLSISMVAEF</sequence>
<keyword evidence="3" id="KW-1185">Reference proteome</keyword>
<evidence type="ECO:0000313" key="2">
    <source>
        <dbReference type="EMBL" id="PNR98709.1"/>
    </source>
</evidence>
<comment type="caution">
    <text evidence="2">The sequence shown here is derived from an EMBL/GenBank/DDBJ whole genome shotgun (WGS) entry which is preliminary data.</text>
</comment>
<evidence type="ECO:0000259" key="1">
    <source>
        <dbReference type="Pfam" id="PF16561"/>
    </source>
</evidence>
<dbReference type="EMBL" id="AZRM01000051">
    <property type="protein sequence ID" value="PNR98709.1"/>
    <property type="molecule type" value="Genomic_DNA"/>
</dbReference>
<reference evidence="2 3" key="1">
    <citation type="submission" date="2013-12" db="EMBL/GenBank/DDBJ databases">
        <title>Comparative genomics of Petrotoga isolates.</title>
        <authorList>
            <person name="Nesbo C.L."/>
            <person name="Charchuk R."/>
            <person name="Chow K."/>
        </authorList>
    </citation>
    <scope>NUCLEOTIDE SEQUENCE [LARGE SCALE GENOMIC DNA]</scope>
    <source>
        <strain evidence="2 3">DSM 10691</strain>
    </source>
</reference>
<evidence type="ECO:0000313" key="3">
    <source>
        <dbReference type="Proteomes" id="UP000236199"/>
    </source>
</evidence>